<dbReference type="AlphaFoldDB" id="A0AAP0BYK4"/>
<dbReference type="EMBL" id="JBBWWQ010000002">
    <property type="protein sequence ID" value="KAK8954148.1"/>
    <property type="molecule type" value="Genomic_DNA"/>
</dbReference>
<accession>A0AAP0BYK4</accession>
<protein>
    <submittedName>
        <fullName evidence="1">Uncharacterized protein</fullName>
    </submittedName>
</protein>
<evidence type="ECO:0000313" key="1">
    <source>
        <dbReference type="EMBL" id="KAK8954148.1"/>
    </source>
</evidence>
<keyword evidence="2" id="KW-1185">Reference proteome</keyword>
<evidence type="ECO:0000313" key="2">
    <source>
        <dbReference type="Proteomes" id="UP001418222"/>
    </source>
</evidence>
<proteinExistence type="predicted"/>
<comment type="caution">
    <text evidence="1">The sequence shown here is derived from an EMBL/GenBank/DDBJ whole genome shotgun (WGS) entry which is preliminary data.</text>
</comment>
<organism evidence="1 2">
    <name type="scientific">Platanthera zijinensis</name>
    <dbReference type="NCBI Taxonomy" id="2320716"/>
    <lineage>
        <taxon>Eukaryota</taxon>
        <taxon>Viridiplantae</taxon>
        <taxon>Streptophyta</taxon>
        <taxon>Embryophyta</taxon>
        <taxon>Tracheophyta</taxon>
        <taxon>Spermatophyta</taxon>
        <taxon>Magnoliopsida</taxon>
        <taxon>Liliopsida</taxon>
        <taxon>Asparagales</taxon>
        <taxon>Orchidaceae</taxon>
        <taxon>Orchidoideae</taxon>
        <taxon>Orchideae</taxon>
        <taxon>Orchidinae</taxon>
        <taxon>Platanthera</taxon>
    </lineage>
</organism>
<gene>
    <name evidence="1" type="ORF">KSP39_PZI002122</name>
</gene>
<name>A0AAP0BYK4_9ASPA</name>
<reference evidence="1 2" key="1">
    <citation type="journal article" date="2022" name="Nat. Plants">
        <title>Genomes of leafy and leafless Platanthera orchids illuminate the evolution of mycoheterotrophy.</title>
        <authorList>
            <person name="Li M.H."/>
            <person name="Liu K.W."/>
            <person name="Li Z."/>
            <person name="Lu H.C."/>
            <person name="Ye Q.L."/>
            <person name="Zhang D."/>
            <person name="Wang J.Y."/>
            <person name="Li Y.F."/>
            <person name="Zhong Z.M."/>
            <person name="Liu X."/>
            <person name="Yu X."/>
            <person name="Liu D.K."/>
            <person name="Tu X.D."/>
            <person name="Liu B."/>
            <person name="Hao Y."/>
            <person name="Liao X.Y."/>
            <person name="Jiang Y.T."/>
            <person name="Sun W.H."/>
            <person name="Chen J."/>
            <person name="Chen Y.Q."/>
            <person name="Ai Y."/>
            <person name="Zhai J.W."/>
            <person name="Wu S.S."/>
            <person name="Zhou Z."/>
            <person name="Hsiao Y.Y."/>
            <person name="Wu W.L."/>
            <person name="Chen Y.Y."/>
            <person name="Lin Y.F."/>
            <person name="Hsu J.L."/>
            <person name="Li C.Y."/>
            <person name="Wang Z.W."/>
            <person name="Zhao X."/>
            <person name="Zhong W.Y."/>
            <person name="Ma X.K."/>
            <person name="Ma L."/>
            <person name="Huang J."/>
            <person name="Chen G.Z."/>
            <person name="Huang M.Z."/>
            <person name="Huang L."/>
            <person name="Peng D.H."/>
            <person name="Luo Y.B."/>
            <person name="Zou S.Q."/>
            <person name="Chen S.P."/>
            <person name="Lan S."/>
            <person name="Tsai W.C."/>
            <person name="Van de Peer Y."/>
            <person name="Liu Z.J."/>
        </authorList>
    </citation>
    <scope>NUCLEOTIDE SEQUENCE [LARGE SCALE GENOMIC DNA]</scope>
    <source>
        <strain evidence="1">Lor287</strain>
    </source>
</reference>
<sequence>MSRREGYLAEIALDEDKLYALVIVLIAFSRTLFCEPTRKATPSLVSRYMNSFRKTVLKTINRPKGVPQKPTSHTIFLYFTKKKLIQLLEAESQQGRHPFGCHTSLKGRKSCEKGSQRRRGCSRAERDEESFPFYLKTCKIFKPLCRG</sequence>
<dbReference type="Proteomes" id="UP001418222">
    <property type="component" value="Unassembled WGS sequence"/>
</dbReference>